<dbReference type="PRINTS" id="PR00300">
    <property type="entry name" value="CLPPROTEASEA"/>
</dbReference>
<reference evidence="10" key="1">
    <citation type="journal article" date="2020" name="mSystems">
        <title>Genome- and Community-Level Interaction Insights into Carbon Utilization and Element Cycling Functions of Hydrothermarchaeota in Hydrothermal Sediment.</title>
        <authorList>
            <person name="Zhou Z."/>
            <person name="Liu Y."/>
            <person name="Xu W."/>
            <person name="Pan J."/>
            <person name="Luo Z.H."/>
            <person name="Li M."/>
        </authorList>
    </citation>
    <scope>NUCLEOTIDE SEQUENCE [LARGE SCALE GENOMIC DNA]</scope>
    <source>
        <strain evidence="10">SpSt-503</strain>
    </source>
</reference>
<evidence type="ECO:0000259" key="8">
    <source>
        <dbReference type="PROSITE" id="PS50151"/>
    </source>
</evidence>
<dbReference type="InterPro" id="IPR003593">
    <property type="entry name" value="AAA+_ATPase"/>
</dbReference>
<dbReference type="FunFam" id="3.40.50.300:FF:000025">
    <property type="entry name" value="ATP-dependent Clp protease subunit"/>
    <property type="match status" value="1"/>
</dbReference>
<dbReference type="PROSITE" id="PS50151">
    <property type="entry name" value="UVR"/>
    <property type="match status" value="1"/>
</dbReference>
<gene>
    <name evidence="10" type="ORF">ENS59_14605</name>
</gene>
<dbReference type="FunFam" id="3.40.50.300:FF:000010">
    <property type="entry name" value="Chaperone clpB 1, putative"/>
    <property type="match status" value="1"/>
</dbReference>
<feature type="coiled-coil region" evidence="6">
    <location>
        <begin position="434"/>
        <end position="480"/>
    </location>
</feature>
<dbReference type="GO" id="GO:0034605">
    <property type="term" value="P:cellular response to heat"/>
    <property type="evidence" value="ECO:0007669"/>
    <property type="project" value="TreeGrafter"/>
</dbReference>
<dbReference type="InterPro" id="IPR027417">
    <property type="entry name" value="P-loop_NTPase"/>
</dbReference>
<dbReference type="Pfam" id="PF07724">
    <property type="entry name" value="AAA_2"/>
    <property type="match status" value="1"/>
</dbReference>
<keyword evidence="10" id="KW-0378">Hydrolase</keyword>
<evidence type="ECO:0000256" key="7">
    <source>
        <dbReference type="SAM" id="MobiDB-lite"/>
    </source>
</evidence>
<dbReference type="Pfam" id="PF17871">
    <property type="entry name" value="AAA_lid_9"/>
    <property type="match status" value="1"/>
</dbReference>
<evidence type="ECO:0000256" key="2">
    <source>
        <dbReference type="ARBA" id="ARBA00022741"/>
    </source>
</evidence>
<dbReference type="CDD" id="cd19499">
    <property type="entry name" value="RecA-like_ClpB_Hsp104-like"/>
    <property type="match status" value="1"/>
</dbReference>
<dbReference type="InterPro" id="IPR001943">
    <property type="entry name" value="UVR_dom"/>
</dbReference>
<dbReference type="Pfam" id="PF10431">
    <property type="entry name" value="ClpB_D2-small"/>
    <property type="match status" value="1"/>
</dbReference>
<dbReference type="InterPro" id="IPR004176">
    <property type="entry name" value="Clp_R_N"/>
</dbReference>
<dbReference type="PANTHER" id="PTHR11638">
    <property type="entry name" value="ATP-DEPENDENT CLP PROTEASE"/>
    <property type="match status" value="1"/>
</dbReference>
<keyword evidence="4" id="KW-0143">Chaperone</keyword>
<dbReference type="InterPro" id="IPR001270">
    <property type="entry name" value="ClpA/B"/>
</dbReference>
<keyword evidence="1 5" id="KW-0677">Repeat</keyword>
<dbReference type="Gene3D" id="3.40.50.300">
    <property type="entry name" value="P-loop containing nucleotide triphosphate hydrolases"/>
    <property type="match status" value="2"/>
</dbReference>
<dbReference type="InterPro" id="IPR041546">
    <property type="entry name" value="ClpA/ClpB_AAA_lid"/>
</dbReference>
<evidence type="ECO:0000256" key="1">
    <source>
        <dbReference type="ARBA" id="ARBA00022737"/>
    </source>
</evidence>
<keyword evidence="2" id="KW-0547">Nucleotide-binding</keyword>
<keyword evidence="10" id="KW-0645">Protease</keyword>
<dbReference type="Pfam" id="PF02861">
    <property type="entry name" value="Clp_N"/>
    <property type="match status" value="1"/>
</dbReference>
<feature type="domain" description="Clp R" evidence="9">
    <location>
        <begin position="1"/>
        <end position="150"/>
    </location>
</feature>
<keyword evidence="6" id="KW-0175">Coiled coil</keyword>
<dbReference type="Gene3D" id="4.10.860.10">
    <property type="entry name" value="UVR domain"/>
    <property type="match status" value="1"/>
</dbReference>
<dbReference type="GO" id="GO:0005737">
    <property type="term" value="C:cytoplasm"/>
    <property type="evidence" value="ECO:0007669"/>
    <property type="project" value="TreeGrafter"/>
</dbReference>
<accession>A0A7C3EBW3</accession>
<dbReference type="InterPro" id="IPR019489">
    <property type="entry name" value="Clp_ATPase_C"/>
</dbReference>
<dbReference type="GO" id="GO:0006508">
    <property type="term" value="P:proteolysis"/>
    <property type="evidence" value="ECO:0007669"/>
    <property type="project" value="UniProtKB-KW"/>
</dbReference>
<comment type="caution">
    <text evidence="10">The sequence shown here is derived from an EMBL/GenBank/DDBJ whole genome shotgun (WGS) entry which is preliminary data.</text>
</comment>
<proteinExistence type="predicted"/>
<dbReference type="SMART" id="SM01086">
    <property type="entry name" value="ClpB_D2-small"/>
    <property type="match status" value="1"/>
</dbReference>
<feature type="domain" description="UVR" evidence="8">
    <location>
        <begin position="438"/>
        <end position="473"/>
    </location>
</feature>
<sequence length="848" mass="94794">MFKGLTQRAQRILTVIAQDEARRFHSDQLLPEHILVAIVKDGSGTACRALEDLAIDIQDFRHALEREIPQKTGTFIFGDVPPSRRARTLLEAAAEEARTFGHEYVGTEHLLLASIREEDSPAARYLAEKHISPEMLRSTIQLVLGQIRDDGPVEDPRESSHIPGPNPFGSAAPGGQKNIRTPIIDEFSRDLTAMARLGSLDPVIGREKEVRRVVRILARRTKNNPILVGEPGVGKTAVVEALAQLIASENVPEILADKRLLALDLASVVAGTKYRGEFEERLKKIMKEISQAGNIILFIDEIHTVIGAGGAEGTIDASNMLKPALSRGEVQCIGATTLSEYRKHFEKDAALERRFQMVPVEEPNLEETIQILKGIKKRYEEHHRVIYDEGAVLAAATLAQRYITGRFMPDKAIDLLDEAGAKRKLETDIKPAELSEIENEIKRLTEEKVRLVAAQDYEKAAELRDQVRSLRYQLESVKQAWERLSREERPEVTEADIRQVVAEATGIPLARLEESASRKLLRIEEELHRSVIGQDDAVQRIAAAIRRSRAGVSSLKRPQGSFIFLGPTGVGKTLLAKRLAEYLFGTEEALVRIDMSDYMEKHNASRLVGAPPGYVGYEEGGVLTEKIRRNPYRVILFDEIEKAHHDVFNLLLQVLEEGELKDNLGHTVSFRNTVIIMTSNAGAREISRDARLGFNPDSGIMNLEEIRSAALTELKRLFNPEFINRVDDIVVFHALSREQVQAILSLEIQELNGRLHDQGYTIQVKQSAQDILIEKGWDPKYGARPMRRAIQKELEDVLAVLILEQDYPPGTVFVAEGRDGKISIKPKRNKPTILSSVPVVPTEPISKS</sequence>
<dbReference type="PROSITE" id="PS00870">
    <property type="entry name" value="CLPAB_1"/>
    <property type="match status" value="1"/>
</dbReference>
<dbReference type="SMART" id="SM00382">
    <property type="entry name" value="AAA"/>
    <property type="match status" value="2"/>
</dbReference>
<dbReference type="Gene3D" id="1.10.1780.10">
    <property type="entry name" value="Clp, N-terminal domain"/>
    <property type="match status" value="1"/>
</dbReference>
<feature type="region of interest" description="Disordered" evidence="7">
    <location>
        <begin position="149"/>
        <end position="177"/>
    </location>
</feature>
<keyword evidence="3 10" id="KW-0067">ATP-binding</keyword>
<dbReference type="InterPro" id="IPR018368">
    <property type="entry name" value="ClpA/B_CS1"/>
</dbReference>
<dbReference type="GO" id="GO:0016887">
    <property type="term" value="F:ATP hydrolysis activity"/>
    <property type="evidence" value="ECO:0007669"/>
    <property type="project" value="InterPro"/>
</dbReference>
<dbReference type="SUPFAM" id="SSF81923">
    <property type="entry name" value="Double Clp-N motif"/>
    <property type="match status" value="1"/>
</dbReference>
<evidence type="ECO:0000256" key="6">
    <source>
        <dbReference type="SAM" id="Coils"/>
    </source>
</evidence>
<name>A0A7C3EBW3_9SPIR</name>
<dbReference type="InterPro" id="IPR036628">
    <property type="entry name" value="Clp_N_dom_sf"/>
</dbReference>
<dbReference type="GO" id="GO:0008233">
    <property type="term" value="F:peptidase activity"/>
    <property type="evidence" value="ECO:0007669"/>
    <property type="project" value="UniProtKB-KW"/>
</dbReference>
<evidence type="ECO:0000256" key="4">
    <source>
        <dbReference type="ARBA" id="ARBA00023186"/>
    </source>
</evidence>
<evidence type="ECO:0000256" key="3">
    <source>
        <dbReference type="ARBA" id="ARBA00022840"/>
    </source>
</evidence>
<evidence type="ECO:0000256" key="5">
    <source>
        <dbReference type="PROSITE-ProRule" id="PRU01251"/>
    </source>
</evidence>
<evidence type="ECO:0000259" key="9">
    <source>
        <dbReference type="PROSITE" id="PS51903"/>
    </source>
</evidence>
<dbReference type="PROSITE" id="PS51903">
    <property type="entry name" value="CLP_R"/>
    <property type="match status" value="1"/>
</dbReference>
<feature type="compositionally biased region" description="Basic and acidic residues" evidence="7">
    <location>
        <begin position="149"/>
        <end position="160"/>
    </location>
</feature>
<dbReference type="PANTHER" id="PTHR11638:SF18">
    <property type="entry name" value="HEAT SHOCK PROTEIN 104"/>
    <property type="match status" value="1"/>
</dbReference>
<organism evidence="10">
    <name type="scientific">Gracilinema caldarium</name>
    <dbReference type="NCBI Taxonomy" id="215591"/>
    <lineage>
        <taxon>Bacteria</taxon>
        <taxon>Pseudomonadati</taxon>
        <taxon>Spirochaetota</taxon>
        <taxon>Spirochaetia</taxon>
        <taxon>Spirochaetales</taxon>
        <taxon>Breznakiellaceae</taxon>
        <taxon>Gracilinema</taxon>
    </lineage>
</organism>
<evidence type="ECO:0000313" key="10">
    <source>
        <dbReference type="EMBL" id="HFH30716.1"/>
    </source>
</evidence>
<dbReference type="SUPFAM" id="SSF52540">
    <property type="entry name" value="P-loop containing nucleoside triphosphate hydrolases"/>
    <property type="match status" value="2"/>
</dbReference>
<dbReference type="InterPro" id="IPR003959">
    <property type="entry name" value="ATPase_AAA_core"/>
</dbReference>
<dbReference type="Pfam" id="PF00004">
    <property type="entry name" value="AAA"/>
    <property type="match status" value="1"/>
</dbReference>
<protein>
    <submittedName>
        <fullName evidence="10">ATP-dependent Clp protease ATP-binding subunit</fullName>
    </submittedName>
</protein>
<dbReference type="AlphaFoldDB" id="A0A7C3EBW3"/>
<dbReference type="EMBL" id="DSVL01000448">
    <property type="protein sequence ID" value="HFH30716.1"/>
    <property type="molecule type" value="Genomic_DNA"/>
</dbReference>
<dbReference type="InterPro" id="IPR050130">
    <property type="entry name" value="ClpA_ClpB"/>
</dbReference>
<dbReference type="GO" id="GO:0005524">
    <property type="term" value="F:ATP binding"/>
    <property type="evidence" value="ECO:0007669"/>
    <property type="project" value="UniProtKB-KW"/>
</dbReference>
<dbReference type="Gene3D" id="1.10.8.60">
    <property type="match status" value="2"/>
</dbReference>
<dbReference type="CDD" id="cd00009">
    <property type="entry name" value="AAA"/>
    <property type="match status" value="1"/>
</dbReference>